<evidence type="ECO:0000313" key="1">
    <source>
        <dbReference type="EMBL" id="KAH7851128.1"/>
    </source>
</evidence>
<sequence>MANILVQDALLEVDSFLQSSVHEHLKIDVDSTEYPVKDHASQEKKRRMGKWMSRSCGYSRSWLHRIIHLFRASKQGNCGRRNKVINSVEHVGVSLTEEPRTCLSKGGVASSLGIGDNVECVAAASSDLVRKEKKSFGLCKYSPAVNDASIGKPSAQFSVERNLFGKRVRKRKLKPFSHEAKQSEKKAMERSSVCERNFVKATLANRKSERKYAECDLVATKHASLALHKIEDNFLEGSHIGIERGPVACPRKKLLILDVNGLLADIVHPPPKECKADTNILRRAIFKRPFCNDFLKFCFERFDVGIWSSRTKKIIDRVVDYLLGDMKNKLLFCWDLSHCTGTGVKTLENRHKELVFKELRKLWEKHDANLPWEKGDYNESNTILLDDSPYKALLNPKHTAIFPYSFNFKDSSDNSLGPEGDVQVYLRDLAAAEDAQKFSDMILDGSSEAVPRHLRVEEALRVMSFKVPLYCDFKVAVPARRQYWHRAKVERPCSFNAHVNIGIRVEVRTVSAPLDRSMQVSPLSAVVVGG</sequence>
<dbReference type="Proteomes" id="UP000828048">
    <property type="component" value="Chromosome 8"/>
</dbReference>
<reference evidence="1 2" key="1">
    <citation type="journal article" date="2021" name="Hortic Res">
        <title>High-quality reference genome and annotation aids understanding of berry development for evergreen blueberry (Vaccinium darrowii).</title>
        <authorList>
            <person name="Yu J."/>
            <person name="Hulse-Kemp A.M."/>
            <person name="Babiker E."/>
            <person name="Staton M."/>
        </authorList>
    </citation>
    <scope>NUCLEOTIDE SEQUENCE [LARGE SCALE GENOMIC DNA]</scope>
    <source>
        <strain evidence="2">cv. NJ 8807/NJ 8810</strain>
        <tissue evidence="1">Young leaf</tissue>
    </source>
</reference>
<accession>A0ACB7YDC8</accession>
<gene>
    <name evidence="1" type="ORF">Vadar_007659</name>
</gene>
<dbReference type="EMBL" id="CM037158">
    <property type="protein sequence ID" value="KAH7851128.1"/>
    <property type="molecule type" value="Genomic_DNA"/>
</dbReference>
<keyword evidence="2" id="KW-1185">Reference proteome</keyword>
<protein>
    <submittedName>
        <fullName evidence="1">Uncharacterized protein</fullName>
    </submittedName>
</protein>
<proteinExistence type="predicted"/>
<evidence type="ECO:0000313" key="2">
    <source>
        <dbReference type="Proteomes" id="UP000828048"/>
    </source>
</evidence>
<name>A0ACB7YDC8_9ERIC</name>
<comment type="caution">
    <text evidence="1">The sequence shown here is derived from an EMBL/GenBank/DDBJ whole genome shotgun (WGS) entry which is preliminary data.</text>
</comment>
<organism evidence="1 2">
    <name type="scientific">Vaccinium darrowii</name>
    <dbReference type="NCBI Taxonomy" id="229202"/>
    <lineage>
        <taxon>Eukaryota</taxon>
        <taxon>Viridiplantae</taxon>
        <taxon>Streptophyta</taxon>
        <taxon>Embryophyta</taxon>
        <taxon>Tracheophyta</taxon>
        <taxon>Spermatophyta</taxon>
        <taxon>Magnoliopsida</taxon>
        <taxon>eudicotyledons</taxon>
        <taxon>Gunneridae</taxon>
        <taxon>Pentapetalae</taxon>
        <taxon>asterids</taxon>
        <taxon>Ericales</taxon>
        <taxon>Ericaceae</taxon>
        <taxon>Vaccinioideae</taxon>
        <taxon>Vaccinieae</taxon>
        <taxon>Vaccinium</taxon>
    </lineage>
</organism>